<dbReference type="CDD" id="cd00042">
    <property type="entry name" value="CY"/>
    <property type="match status" value="1"/>
</dbReference>
<evidence type="ECO:0000259" key="4">
    <source>
        <dbReference type="SMART" id="SM00043"/>
    </source>
</evidence>
<dbReference type="Pfam" id="PF16845">
    <property type="entry name" value="SQAPI"/>
    <property type="match status" value="1"/>
</dbReference>
<dbReference type="InterPro" id="IPR000010">
    <property type="entry name" value="Cystatin_dom"/>
</dbReference>
<sequence>MAGSVSVFFGFSSSLFITISFLLFLCFVSSLSTVNGVGFGGGKLGGKTEIKDVETNKEIQELGSFSVNEYNLKFKREKGTSLTFSEVVKAEEQVVAGTKYFLKISAVQNGDVGENKMFDAVVVVKPWVHPSNELLSFDPSTTN</sequence>
<keyword evidence="1" id="KW-0646">Protease inhibitor</keyword>
<evidence type="ECO:0000256" key="3">
    <source>
        <dbReference type="SAM" id="Phobius"/>
    </source>
</evidence>
<keyword evidence="3" id="KW-1133">Transmembrane helix</keyword>
<feature type="transmembrane region" description="Helical" evidence="3">
    <location>
        <begin position="6"/>
        <end position="28"/>
    </location>
</feature>
<dbReference type="GO" id="GO:0004869">
    <property type="term" value="F:cysteine-type endopeptidase inhibitor activity"/>
    <property type="evidence" value="ECO:0007669"/>
    <property type="project" value="UniProtKB-KW"/>
</dbReference>
<comment type="caution">
    <text evidence="5">The sequence shown here is derived from an EMBL/GenBank/DDBJ whole genome shotgun (WGS) entry which is preliminary data.</text>
</comment>
<feature type="domain" description="Cystatin" evidence="4">
    <location>
        <begin position="42"/>
        <end position="140"/>
    </location>
</feature>
<organism evidence="5 6">
    <name type="scientific">Macleaya cordata</name>
    <name type="common">Five-seeded plume-poppy</name>
    <name type="synonym">Bocconia cordata</name>
    <dbReference type="NCBI Taxonomy" id="56857"/>
    <lineage>
        <taxon>Eukaryota</taxon>
        <taxon>Viridiplantae</taxon>
        <taxon>Streptophyta</taxon>
        <taxon>Embryophyta</taxon>
        <taxon>Tracheophyta</taxon>
        <taxon>Spermatophyta</taxon>
        <taxon>Magnoliopsida</taxon>
        <taxon>Ranunculales</taxon>
        <taxon>Papaveraceae</taxon>
        <taxon>Papaveroideae</taxon>
        <taxon>Macleaya</taxon>
    </lineage>
</organism>
<dbReference type="SMART" id="SM00043">
    <property type="entry name" value="CY"/>
    <property type="match status" value="1"/>
</dbReference>
<reference evidence="5 6" key="1">
    <citation type="journal article" date="2017" name="Mol. Plant">
        <title>The Genome of Medicinal Plant Macleaya cordata Provides New Insights into Benzylisoquinoline Alkaloids Metabolism.</title>
        <authorList>
            <person name="Liu X."/>
            <person name="Liu Y."/>
            <person name="Huang P."/>
            <person name="Ma Y."/>
            <person name="Qing Z."/>
            <person name="Tang Q."/>
            <person name="Cao H."/>
            <person name="Cheng P."/>
            <person name="Zheng Y."/>
            <person name="Yuan Z."/>
            <person name="Zhou Y."/>
            <person name="Liu J."/>
            <person name="Tang Z."/>
            <person name="Zhuo Y."/>
            <person name="Zhang Y."/>
            <person name="Yu L."/>
            <person name="Huang J."/>
            <person name="Yang P."/>
            <person name="Peng Q."/>
            <person name="Zhang J."/>
            <person name="Jiang W."/>
            <person name="Zhang Z."/>
            <person name="Lin K."/>
            <person name="Ro D.K."/>
            <person name="Chen X."/>
            <person name="Xiong X."/>
            <person name="Shang Y."/>
            <person name="Huang S."/>
            <person name="Zeng J."/>
        </authorList>
    </citation>
    <scope>NUCLEOTIDE SEQUENCE [LARGE SCALE GENOMIC DNA]</scope>
    <source>
        <strain evidence="6">cv. BLH2017</strain>
        <tissue evidence="5">Root</tissue>
    </source>
</reference>
<dbReference type="PANTHER" id="PTHR47373">
    <property type="entry name" value="CYSTEINE PROTEINASE INHIBITOR 2"/>
    <property type="match status" value="1"/>
</dbReference>
<dbReference type="STRING" id="56857.A0A200QDV1"/>
<proteinExistence type="predicted"/>
<keyword evidence="3" id="KW-0472">Membrane</keyword>
<dbReference type="OrthoDB" id="1908104at2759"/>
<keyword evidence="3" id="KW-0812">Transmembrane</keyword>
<dbReference type="Proteomes" id="UP000195402">
    <property type="component" value="Unassembled WGS sequence"/>
</dbReference>
<dbReference type="InterPro" id="IPR018073">
    <property type="entry name" value="Prot_inh_cystat_CS"/>
</dbReference>
<protein>
    <submittedName>
        <fullName evidence="5">Proteinase inhibitor I25</fullName>
    </submittedName>
</protein>
<evidence type="ECO:0000313" key="5">
    <source>
        <dbReference type="EMBL" id="OVA08658.1"/>
    </source>
</evidence>
<accession>A0A200QDV1</accession>
<dbReference type="InParanoid" id="A0A200QDV1"/>
<dbReference type="EMBL" id="MVGT01002309">
    <property type="protein sequence ID" value="OVA08658.1"/>
    <property type="molecule type" value="Genomic_DNA"/>
</dbReference>
<dbReference type="InterPro" id="IPR046350">
    <property type="entry name" value="Cystatin_sf"/>
</dbReference>
<keyword evidence="2" id="KW-0789">Thiol protease inhibitor</keyword>
<keyword evidence="6" id="KW-1185">Reference proteome</keyword>
<evidence type="ECO:0000313" key="6">
    <source>
        <dbReference type="Proteomes" id="UP000195402"/>
    </source>
</evidence>
<dbReference type="Gene3D" id="3.10.450.10">
    <property type="match status" value="1"/>
</dbReference>
<evidence type="ECO:0000256" key="2">
    <source>
        <dbReference type="ARBA" id="ARBA00022704"/>
    </source>
</evidence>
<dbReference type="FunCoup" id="A0A200QDV1">
    <property type="interactions" value="1"/>
</dbReference>
<dbReference type="AlphaFoldDB" id="A0A200QDV1"/>
<dbReference type="OMA" id="GRFSITE"/>
<dbReference type="SUPFAM" id="SSF54403">
    <property type="entry name" value="Cystatin/monellin"/>
    <property type="match status" value="1"/>
</dbReference>
<evidence type="ECO:0000256" key="1">
    <source>
        <dbReference type="ARBA" id="ARBA00022690"/>
    </source>
</evidence>
<gene>
    <name evidence="5" type="ORF">BVC80_1611g6</name>
</gene>
<dbReference type="PROSITE" id="PS00287">
    <property type="entry name" value="CYSTATIN"/>
    <property type="match status" value="1"/>
</dbReference>
<name>A0A200QDV1_MACCD</name>
<dbReference type="PANTHER" id="PTHR47373:SF1">
    <property type="entry name" value="CYSTEINE PROTEINASE INHIBITOR 2"/>
    <property type="match status" value="1"/>
</dbReference>